<evidence type="ECO:0000313" key="2">
    <source>
        <dbReference type="Proteomes" id="UP000002489"/>
    </source>
</evidence>
<reference evidence="1" key="2">
    <citation type="submission" date="2025-08" db="UniProtKB">
        <authorList>
            <consortium name="EnsemblFungi"/>
        </authorList>
    </citation>
    <scope>IDENTIFICATION</scope>
    <source>
        <strain evidence="1">4287 / CBS 123668 / FGSC 9935 / NRRL 34936</strain>
    </source>
</reference>
<dbReference type="EnsemblFungi" id="FOXG_01041T0">
    <property type="protein sequence ID" value="FOXG_01041P0"/>
    <property type="gene ID" value="FOXG_01041"/>
</dbReference>
<dbReference type="Proteomes" id="UP000002489">
    <property type="component" value="Unassembled WGS sequence"/>
</dbReference>
<reference evidence="2" key="1">
    <citation type="journal article" date="2012" name="Mol. Plant Microbe Interact.">
        <title>A highly conserved effector in Fusarium oxysporum is required for full virulence on Arabidopsis.</title>
        <authorList>
            <person name="Thatcher L.F."/>
            <person name="Gardiner D.M."/>
            <person name="Kazan K."/>
            <person name="Manners J."/>
        </authorList>
    </citation>
    <scope>NUCLEOTIDE SEQUENCE [LARGE SCALE GENOMIC DNA]</scope>
    <source>
        <strain evidence="2">Fo5176</strain>
    </source>
</reference>
<gene>
    <name evidence="1" type="primary">28943319</name>
</gene>
<accession>A0A0D2XAX5</accession>
<protein>
    <submittedName>
        <fullName evidence="1">Uncharacterized protein</fullName>
    </submittedName>
</protein>
<organism evidence="1 2">
    <name type="scientific">Fusarium oxysporum (strain Fo5176)</name>
    <name type="common">Fusarium vascular wilt</name>
    <dbReference type="NCBI Taxonomy" id="660025"/>
    <lineage>
        <taxon>Eukaryota</taxon>
        <taxon>Fungi</taxon>
        <taxon>Dikarya</taxon>
        <taxon>Ascomycota</taxon>
        <taxon>Pezizomycotina</taxon>
        <taxon>Sordariomycetes</taxon>
        <taxon>Hypocreomycetidae</taxon>
        <taxon>Hypocreales</taxon>
        <taxon>Nectriaceae</taxon>
        <taxon>Fusarium</taxon>
        <taxon>Fusarium oxysporum species complex</taxon>
    </lineage>
</organism>
<dbReference type="VEuPathDB" id="FungiDB:FOXG_01041"/>
<proteinExistence type="predicted"/>
<sequence length="55" mass="6269">MTCNLKTSTCILVQPRYQSYIDNPLIWATGAFPFIAMPLATLDIAHCPKWHLHLI</sequence>
<dbReference type="AlphaFoldDB" id="A0A0D2XAX5"/>
<name>A0A0D2XAX5_FUSOF</name>
<evidence type="ECO:0000313" key="1">
    <source>
        <dbReference type="EnsemblFungi" id="FOXG_01041P0"/>
    </source>
</evidence>